<proteinExistence type="predicted"/>
<gene>
    <name evidence="1" type="ORF">AFCDBAGC_1408</name>
</gene>
<name>A0ABQ4QEL6_9HYPH</name>
<organism evidence="1 2">
    <name type="scientific">Methylobacterium cerastii</name>
    <dbReference type="NCBI Taxonomy" id="932741"/>
    <lineage>
        <taxon>Bacteria</taxon>
        <taxon>Pseudomonadati</taxon>
        <taxon>Pseudomonadota</taxon>
        <taxon>Alphaproteobacteria</taxon>
        <taxon>Hyphomicrobiales</taxon>
        <taxon>Methylobacteriaceae</taxon>
        <taxon>Methylobacterium</taxon>
    </lineage>
</organism>
<sequence length="68" mass="7667">MLILLSACLLSQPTQCHDDQIPMSYQGTNPFICLRHAQSVLAEWQAAHPELHVAKWRCAVRGTVPRDL</sequence>
<dbReference type="RefSeq" id="WP_147750985.1">
    <property type="nucleotide sequence ID" value="NZ_BPQG01000018.1"/>
</dbReference>
<protein>
    <submittedName>
        <fullName evidence="1">Uncharacterized protein</fullName>
    </submittedName>
</protein>
<accession>A0ABQ4QEL6</accession>
<dbReference type="EMBL" id="BPQG01000018">
    <property type="protein sequence ID" value="GJD43556.1"/>
    <property type="molecule type" value="Genomic_DNA"/>
</dbReference>
<comment type="caution">
    <text evidence="1">The sequence shown here is derived from an EMBL/GenBank/DDBJ whole genome shotgun (WGS) entry which is preliminary data.</text>
</comment>
<evidence type="ECO:0000313" key="2">
    <source>
        <dbReference type="Proteomes" id="UP001055117"/>
    </source>
</evidence>
<reference evidence="1 2" key="1">
    <citation type="journal article" date="2021" name="Front. Microbiol.">
        <title>Comprehensive Comparative Genomics and Phenotyping of Methylobacterium Species.</title>
        <authorList>
            <person name="Alessa O."/>
            <person name="Ogura Y."/>
            <person name="Fujitani Y."/>
            <person name="Takami H."/>
            <person name="Hayashi T."/>
            <person name="Sahin N."/>
            <person name="Tani A."/>
        </authorList>
    </citation>
    <scope>NUCLEOTIDE SEQUENCE [LARGE SCALE GENOMIC DNA]</scope>
    <source>
        <strain evidence="1 2">DSM 23679</strain>
    </source>
</reference>
<keyword evidence="2" id="KW-1185">Reference proteome</keyword>
<evidence type="ECO:0000313" key="1">
    <source>
        <dbReference type="EMBL" id="GJD43556.1"/>
    </source>
</evidence>
<dbReference type="Proteomes" id="UP001055117">
    <property type="component" value="Unassembled WGS sequence"/>
</dbReference>